<organism evidence="2">
    <name type="scientific">freshwater metagenome</name>
    <dbReference type="NCBI Taxonomy" id="449393"/>
    <lineage>
        <taxon>unclassified sequences</taxon>
        <taxon>metagenomes</taxon>
        <taxon>ecological metagenomes</taxon>
    </lineage>
</organism>
<reference evidence="2" key="1">
    <citation type="submission" date="2020-05" db="EMBL/GenBank/DDBJ databases">
        <authorList>
            <person name="Chiriac C."/>
            <person name="Salcher M."/>
            <person name="Ghai R."/>
            <person name="Kavagutti S V."/>
        </authorList>
    </citation>
    <scope>NUCLEOTIDE SEQUENCE</scope>
</reference>
<accession>A0A6J6CDU7</accession>
<gene>
    <name evidence="2" type="ORF">UFOPK1572_00068</name>
    <name evidence="3" type="ORF">UFOPK1704_00301</name>
    <name evidence="4" type="ORF">UFOPK2169_00107</name>
</gene>
<dbReference type="PROSITE" id="PS51482">
    <property type="entry name" value="DEGV"/>
    <property type="match status" value="1"/>
</dbReference>
<dbReference type="EMBL" id="CAEZTC010000004">
    <property type="protein sequence ID" value="CAB4549552.1"/>
    <property type="molecule type" value="Genomic_DNA"/>
</dbReference>
<name>A0A6J6CDU7_9ZZZZ</name>
<dbReference type="EMBL" id="CAEZTQ010000038">
    <property type="protein sequence ID" value="CAB4568329.1"/>
    <property type="molecule type" value="Genomic_DNA"/>
</dbReference>
<dbReference type="Gene3D" id="3.40.50.10170">
    <property type="match status" value="1"/>
</dbReference>
<dbReference type="PANTHER" id="PTHR33434:SF2">
    <property type="entry name" value="FATTY ACID-BINDING PROTEIN TM_1468"/>
    <property type="match status" value="1"/>
</dbReference>
<evidence type="ECO:0000313" key="4">
    <source>
        <dbReference type="EMBL" id="CAB4641374.1"/>
    </source>
</evidence>
<dbReference type="AlphaFoldDB" id="A0A6J6CDU7"/>
<protein>
    <submittedName>
        <fullName evidence="2">Unannotated protein</fullName>
    </submittedName>
</protein>
<dbReference type="InterPro" id="IPR003797">
    <property type="entry name" value="DegV"/>
</dbReference>
<dbReference type="InterPro" id="IPR050270">
    <property type="entry name" value="DegV_domain_contain"/>
</dbReference>
<dbReference type="GO" id="GO:0008289">
    <property type="term" value="F:lipid binding"/>
    <property type="evidence" value="ECO:0007669"/>
    <property type="project" value="UniProtKB-KW"/>
</dbReference>
<dbReference type="NCBIfam" id="TIGR00762">
    <property type="entry name" value="DegV"/>
    <property type="match status" value="1"/>
</dbReference>
<evidence type="ECO:0000313" key="2">
    <source>
        <dbReference type="EMBL" id="CAB4549552.1"/>
    </source>
</evidence>
<dbReference type="EMBL" id="CAEZWE010000002">
    <property type="protein sequence ID" value="CAB4641374.1"/>
    <property type="molecule type" value="Genomic_DNA"/>
</dbReference>
<evidence type="ECO:0000313" key="3">
    <source>
        <dbReference type="EMBL" id="CAB4568329.1"/>
    </source>
</evidence>
<evidence type="ECO:0000256" key="1">
    <source>
        <dbReference type="ARBA" id="ARBA00023121"/>
    </source>
</evidence>
<keyword evidence="1" id="KW-0446">Lipid-binding</keyword>
<proteinExistence type="predicted"/>
<dbReference type="Pfam" id="PF02645">
    <property type="entry name" value="DegV"/>
    <property type="match status" value="1"/>
</dbReference>
<dbReference type="Gene3D" id="3.30.1180.10">
    <property type="match status" value="1"/>
</dbReference>
<dbReference type="PANTHER" id="PTHR33434">
    <property type="entry name" value="DEGV DOMAIN-CONTAINING PROTEIN DR_1986-RELATED"/>
    <property type="match status" value="1"/>
</dbReference>
<sequence>MTVRIVTDSSCDLPQQLADQLGITIVPLSVRFGDTEYIDRTTITASEFWEKCAASPVLPETAAPPPGAFEQAYKNLAAAGATSIVVLSLSSDLSATMQSAELAAKGVAGQIDVRVIDSRTASMGLGLLVLDCAEKAKAGAGVEEIVALAGQLIPRTHVYAALDTLDNLKKGGRIGGAKAMLATALSIKPLIAIKDGAVEEAGKQRTRTKALSFLADIVKKYDGQIERMSVLHAQCSDIDAFVASVKSVYSGEVVISDIGAVIGTHAGEGTIGVAFRTKS</sequence>
<dbReference type="SUPFAM" id="SSF82549">
    <property type="entry name" value="DAK1/DegV-like"/>
    <property type="match status" value="1"/>
</dbReference>
<dbReference type="InterPro" id="IPR043168">
    <property type="entry name" value="DegV_C"/>
</dbReference>